<feature type="compositionally biased region" description="Polar residues" evidence="5">
    <location>
        <begin position="455"/>
        <end position="469"/>
    </location>
</feature>
<sequence length="889" mass="95252">MADNFIGLTVAVTLNAPPHLQAQGLVANVSGRTLYLQDVFFPATGERLPSYNIDGSQIADIQIPSGSIPQSPLPNRPNLQQTSTSVNLRGGAALAASDSYLAQAQSSALLPAQPPSRQSFVDPAILSFTKKPDAFSGLGISQATTGASEVAHETPATPVKPFPSTTSGRSPPVESPFVGVPKQRQAANETPRKKSHVTATLTEPFNELRPPAESDSPDDTDYAAGKGNKGRRDSAATAKPNENIQQDGKDKRKKRGVRGSKKKNKPAQITAIQDRTFDNPETSPEAFRKQKGRAEGKNMVNPKTGWRATPILEESPRVPGLIGGNVAREAASASKQKNKRQKAMEKEAVRNGWATEDATDIQELGDFDFEGNLSRFDKRSVFNQIRNEDTTADEDRLVSHNRLPQAKPGTNGGKNLHPTENVLDQTKPANHSDRWSSSSFQSIVDDTYSRRAPSLTSTKRLPIRTSSFPQELHHDTSSLPSTSRATRASTTRPKKPSIASHTTSSPKPASARPTPPPSTSPYHPPPTHSHLQHPISPPSPLLPTTTNTTTTNTAITTTTTNTTNHHHAAALPNPARLLIQPTSVACPTLAPTLLTALEAFAANQHGLSAAHLAGAAARGIADTALVALDPGGRRLARENPNAAPVVVVLVGRHARGAGAVAAARWLRERGLRVLVGALGLQGEGDRDERVRREREKGVGIGLGVDEGGGEGAEERAGGAEEEEQEGFRREMDIFQGLGGRVYGWAELERRLKRLDAPPELIVDAIVGRAGWAELEEDERVRDEALGMVAWANRSRAECLAVEVPCGLHAGTGEIRIHEGEPLLLRPRFVVALGAPLVGLLHAMRAGEGADWRLSVVDVGLDSVWKRASKRAAAGALEDLLNTEVYFDFG</sequence>
<evidence type="ECO:0000313" key="8">
    <source>
        <dbReference type="EMBL" id="KAF2233411.1"/>
    </source>
</evidence>
<accession>A0A6A6H6D2</accession>
<evidence type="ECO:0000256" key="5">
    <source>
        <dbReference type="SAM" id="MobiDB-lite"/>
    </source>
</evidence>
<dbReference type="AlphaFoldDB" id="A0A6A6H6D2"/>
<dbReference type="GO" id="GO:0031087">
    <property type="term" value="P:deadenylation-independent decapping of nuclear-transcribed mRNA"/>
    <property type="evidence" value="ECO:0007669"/>
    <property type="project" value="TreeGrafter"/>
</dbReference>
<evidence type="ECO:0000259" key="7">
    <source>
        <dbReference type="PROSITE" id="PS51512"/>
    </source>
</evidence>
<dbReference type="InterPro" id="IPR004443">
    <property type="entry name" value="YjeF_N_dom"/>
</dbReference>
<feature type="domain" description="DFDF" evidence="7">
    <location>
        <begin position="355"/>
        <end position="391"/>
    </location>
</feature>
<dbReference type="Pfam" id="PF09532">
    <property type="entry name" value="FDF"/>
    <property type="match status" value="1"/>
</dbReference>
<feature type="region of interest" description="Disordered" evidence="5">
    <location>
        <begin position="701"/>
        <end position="725"/>
    </location>
</feature>
<comment type="subcellular location">
    <subcellularLocation>
        <location evidence="1">Cytoplasm</location>
        <location evidence="1">P-body</location>
    </subcellularLocation>
</comment>
<dbReference type="GO" id="GO:0033962">
    <property type="term" value="P:P-body assembly"/>
    <property type="evidence" value="ECO:0007669"/>
    <property type="project" value="TreeGrafter"/>
</dbReference>
<dbReference type="Proteomes" id="UP000800092">
    <property type="component" value="Unassembled WGS sequence"/>
</dbReference>
<feature type="compositionally biased region" description="Pro residues" evidence="5">
    <location>
        <begin position="513"/>
        <end position="527"/>
    </location>
</feature>
<feature type="compositionally biased region" description="Low complexity" evidence="5">
    <location>
        <begin position="477"/>
        <end position="491"/>
    </location>
</feature>
<feature type="domain" description="YjeF N-terminal" evidence="6">
    <location>
        <begin position="594"/>
        <end position="866"/>
    </location>
</feature>
<dbReference type="InterPro" id="IPR036652">
    <property type="entry name" value="YjeF_N_dom_sf"/>
</dbReference>
<keyword evidence="4" id="KW-0963">Cytoplasm</keyword>
<reference evidence="8" key="1">
    <citation type="journal article" date="2020" name="Stud. Mycol.">
        <title>101 Dothideomycetes genomes: a test case for predicting lifestyles and emergence of pathogens.</title>
        <authorList>
            <person name="Haridas S."/>
            <person name="Albert R."/>
            <person name="Binder M."/>
            <person name="Bloem J."/>
            <person name="Labutti K."/>
            <person name="Salamov A."/>
            <person name="Andreopoulos B."/>
            <person name="Baker S."/>
            <person name="Barry K."/>
            <person name="Bills G."/>
            <person name="Bluhm B."/>
            <person name="Cannon C."/>
            <person name="Castanera R."/>
            <person name="Culley D."/>
            <person name="Daum C."/>
            <person name="Ezra D."/>
            <person name="Gonzalez J."/>
            <person name="Henrissat B."/>
            <person name="Kuo A."/>
            <person name="Liang C."/>
            <person name="Lipzen A."/>
            <person name="Lutzoni F."/>
            <person name="Magnuson J."/>
            <person name="Mondo S."/>
            <person name="Nolan M."/>
            <person name="Ohm R."/>
            <person name="Pangilinan J."/>
            <person name="Park H.-J."/>
            <person name="Ramirez L."/>
            <person name="Alfaro M."/>
            <person name="Sun H."/>
            <person name="Tritt A."/>
            <person name="Yoshinaga Y."/>
            <person name="Zwiers L.-H."/>
            <person name="Turgeon B."/>
            <person name="Goodwin S."/>
            <person name="Spatafora J."/>
            <person name="Crous P."/>
            <person name="Grigoriev I."/>
        </authorList>
    </citation>
    <scope>NUCLEOTIDE SEQUENCE</scope>
    <source>
        <strain evidence="8">Tuck. ex Michener</strain>
    </source>
</reference>
<dbReference type="EMBL" id="ML991807">
    <property type="protein sequence ID" value="KAF2233411.1"/>
    <property type="molecule type" value="Genomic_DNA"/>
</dbReference>
<dbReference type="Pfam" id="PF03853">
    <property type="entry name" value="YjeF_N"/>
    <property type="match status" value="1"/>
</dbReference>
<evidence type="ECO:0000256" key="2">
    <source>
        <dbReference type="ARBA" id="ARBA00006610"/>
    </source>
</evidence>
<dbReference type="Gene3D" id="3.40.50.10260">
    <property type="entry name" value="YjeF N-terminal domain"/>
    <property type="match status" value="1"/>
</dbReference>
<feature type="compositionally biased region" description="Gly residues" evidence="5">
    <location>
        <begin position="701"/>
        <end position="710"/>
    </location>
</feature>
<evidence type="ECO:0000256" key="3">
    <source>
        <dbReference type="ARBA" id="ARBA00015797"/>
    </source>
</evidence>
<dbReference type="SUPFAM" id="SSF64153">
    <property type="entry name" value="YjeF N-terminal domain-like"/>
    <property type="match status" value="1"/>
</dbReference>
<evidence type="ECO:0000313" key="9">
    <source>
        <dbReference type="Proteomes" id="UP000800092"/>
    </source>
</evidence>
<dbReference type="PANTHER" id="PTHR13612">
    <property type="entry name" value="ENHANCER OF MRNA-DECAPPING PROTEIN 3"/>
    <property type="match status" value="1"/>
</dbReference>
<dbReference type="GO" id="GO:0000932">
    <property type="term" value="C:P-body"/>
    <property type="evidence" value="ECO:0007669"/>
    <property type="project" value="UniProtKB-SubCell"/>
</dbReference>
<feature type="compositionally biased region" description="Acidic residues" evidence="5">
    <location>
        <begin position="357"/>
        <end position="366"/>
    </location>
</feature>
<gene>
    <name evidence="8" type="ORF">EV356DRAFT_524539</name>
</gene>
<dbReference type="OrthoDB" id="10030313at2759"/>
<feature type="compositionally biased region" description="Low complexity" evidence="5">
    <location>
        <begin position="502"/>
        <end position="512"/>
    </location>
</feature>
<feature type="compositionally biased region" description="Polar residues" evidence="5">
    <location>
        <begin position="422"/>
        <end position="439"/>
    </location>
</feature>
<dbReference type="PROSITE" id="PS51385">
    <property type="entry name" value="YJEF_N"/>
    <property type="match status" value="1"/>
</dbReference>
<feature type="compositionally biased region" description="Low complexity" evidence="5">
    <location>
        <begin position="542"/>
        <end position="552"/>
    </location>
</feature>
<feature type="region of interest" description="Disordered" evidence="5">
    <location>
        <begin position="146"/>
        <end position="366"/>
    </location>
</feature>
<feature type="region of interest" description="Disordered" evidence="5">
    <location>
        <begin position="455"/>
        <end position="552"/>
    </location>
</feature>
<feature type="compositionally biased region" description="Basic and acidic residues" evidence="5">
    <location>
        <begin position="286"/>
        <end position="296"/>
    </location>
</feature>
<evidence type="ECO:0000256" key="4">
    <source>
        <dbReference type="ARBA" id="ARBA00022490"/>
    </source>
</evidence>
<evidence type="ECO:0000256" key="1">
    <source>
        <dbReference type="ARBA" id="ARBA00004201"/>
    </source>
</evidence>
<evidence type="ECO:0000259" key="6">
    <source>
        <dbReference type="PROSITE" id="PS51385"/>
    </source>
</evidence>
<proteinExistence type="inferred from homology"/>
<protein>
    <recommendedName>
        <fullName evidence="3">Enhancer of mRNA-decapping protein 3</fullName>
    </recommendedName>
</protein>
<dbReference type="PROSITE" id="PS51512">
    <property type="entry name" value="DFDF"/>
    <property type="match status" value="1"/>
</dbReference>
<dbReference type="InterPro" id="IPR019050">
    <property type="entry name" value="FDF_dom"/>
</dbReference>
<keyword evidence="9" id="KW-1185">Reference proteome</keyword>
<dbReference type="SMART" id="SM01199">
    <property type="entry name" value="FDF"/>
    <property type="match status" value="1"/>
</dbReference>
<name>A0A6A6H6D2_VIRVR</name>
<comment type="similarity">
    <text evidence="2">Belongs to the EDC3 family.</text>
</comment>
<dbReference type="InterPro" id="IPR025762">
    <property type="entry name" value="DFDF"/>
</dbReference>
<dbReference type="GO" id="GO:0003729">
    <property type="term" value="F:mRNA binding"/>
    <property type="evidence" value="ECO:0007669"/>
    <property type="project" value="TreeGrafter"/>
</dbReference>
<dbReference type="PANTHER" id="PTHR13612:SF0">
    <property type="entry name" value="ENHANCER OF MRNA-DECAPPING PROTEIN 3"/>
    <property type="match status" value="1"/>
</dbReference>
<feature type="compositionally biased region" description="Basic residues" evidence="5">
    <location>
        <begin position="251"/>
        <end position="265"/>
    </location>
</feature>
<feature type="region of interest" description="Disordered" evidence="5">
    <location>
        <begin position="392"/>
        <end position="439"/>
    </location>
</feature>
<organism evidence="8 9">
    <name type="scientific">Viridothelium virens</name>
    <name type="common">Speckled blister lichen</name>
    <name type="synonym">Trypethelium virens</name>
    <dbReference type="NCBI Taxonomy" id="1048519"/>
    <lineage>
        <taxon>Eukaryota</taxon>
        <taxon>Fungi</taxon>
        <taxon>Dikarya</taxon>
        <taxon>Ascomycota</taxon>
        <taxon>Pezizomycotina</taxon>
        <taxon>Dothideomycetes</taxon>
        <taxon>Dothideomycetes incertae sedis</taxon>
        <taxon>Trypetheliales</taxon>
        <taxon>Trypetheliaceae</taxon>
        <taxon>Viridothelium</taxon>
    </lineage>
</organism>